<comment type="caution">
    <text evidence="1">The sequence shown here is derived from an EMBL/GenBank/DDBJ whole genome shotgun (WGS) entry which is preliminary data.</text>
</comment>
<dbReference type="InterPro" id="IPR027417">
    <property type="entry name" value="P-loop_NTPase"/>
</dbReference>
<accession>A0ABP9S8K7</accession>
<evidence type="ECO:0008006" key="3">
    <source>
        <dbReference type="Google" id="ProtNLM"/>
    </source>
</evidence>
<dbReference type="RefSeq" id="WP_345634049.1">
    <property type="nucleotide sequence ID" value="NZ_BAABJQ010000018.1"/>
</dbReference>
<dbReference type="PANTHER" id="PTHR12083">
    <property type="entry name" value="BIFUNCTIONAL POLYNUCLEOTIDE PHOSPHATASE/KINASE"/>
    <property type="match status" value="1"/>
</dbReference>
<dbReference type="EMBL" id="BAABJQ010000018">
    <property type="protein sequence ID" value="GAA5192778.1"/>
    <property type="molecule type" value="Genomic_DNA"/>
</dbReference>
<dbReference type="Gene3D" id="3.40.50.300">
    <property type="entry name" value="P-loop containing nucleotide triphosphate hydrolases"/>
    <property type="match status" value="1"/>
</dbReference>
<reference evidence="2" key="1">
    <citation type="journal article" date="2019" name="Int. J. Syst. Evol. Microbiol.">
        <title>The Global Catalogue of Microorganisms (GCM) 10K type strain sequencing project: providing services to taxonomists for standard genome sequencing and annotation.</title>
        <authorList>
            <consortium name="The Broad Institute Genomics Platform"/>
            <consortium name="The Broad Institute Genome Sequencing Center for Infectious Disease"/>
            <person name="Wu L."/>
            <person name="Ma J."/>
        </authorList>
    </citation>
    <scope>NUCLEOTIDE SEQUENCE [LARGE SCALE GENOMIC DNA]</scope>
    <source>
        <strain evidence="2">JCM 18304</strain>
    </source>
</reference>
<dbReference type="Proteomes" id="UP001501570">
    <property type="component" value="Unassembled WGS sequence"/>
</dbReference>
<evidence type="ECO:0000313" key="2">
    <source>
        <dbReference type="Proteomes" id="UP001501570"/>
    </source>
</evidence>
<organism evidence="1 2">
    <name type="scientific">Rugosimonospora acidiphila</name>
    <dbReference type="NCBI Taxonomy" id="556531"/>
    <lineage>
        <taxon>Bacteria</taxon>
        <taxon>Bacillati</taxon>
        <taxon>Actinomycetota</taxon>
        <taxon>Actinomycetes</taxon>
        <taxon>Micromonosporales</taxon>
        <taxon>Micromonosporaceae</taxon>
        <taxon>Rugosimonospora</taxon>
    </lineage>
</organism>
<keyword evidence="2" id="KW-1185">Reference proteome</keyword>
<dbReference type="SUPFAM" id="SSF52540">
    <property type="entry name" value="P-loop containing nucleoside triphosphate hydrolases"/>
    <property type="match status" value="1"/>
</dbReference>
<protein>
    <recommendedName>
        <fullName evidence="3">Kinase</fullName>
    </recommendedName>
</protein>
<evidence type="ECO:0000313" key="1">
    <source>
        <dbReference type="EMBL" id="GAA5192778.1"/>
    </source>
</evidence>
<gene>
    <name evidence="1" type="ORF">GCM10023322_53080</name>
</gene>
<dbReference type="PANTHER" id="PTHR12083:SF9">
    <property type="entry name" value="BIFUNCTIONAL POLYNUCLEOTIDE PHOSPHATASE_KINASE"/>
    <property type="match status" value="1"/>
</dbReference>
<dbReference type="Pfam" id="PF13671">
    <property type="entry name" value="AAA_33"/>
    <property type="match status" value="1"/>
</dbReference>
<name>A0ABP9S8K7_9ACTN</name>
<sequence length="174" mass="18731">MTGPETESAVATGARVGPAGPRVELAILIGLQASGKSTFCRRYLAPSHVVVSKDDFPNARHRQARQLRLIDEALAAGRRVAVDNTNPSPYEWRPLIELARAHGATALGYFFPPDLIGSLARNAAREGRARVPDVGLHATAKRLRRPLPGDGFDRLYVVRFDGTGGFDVLPADPG</sequence>
<proteinExistence type="predicted"/>